<dbReference type="Pfam" id="PF12833">
    <property type="entry name" value="HTH_18"/>
    <property type="match status" value="1"/>
</dbReference>
<dbReference type="AlphaFoldDB" id="A0A4R3J6P5"/>
<dbReference type="Gene3D" id="3.40.10.10">
    <property type="entry name" value="DNA Methylphosphotriester Repair Domain"/>
    <property type="match status" value="1"/>
</dbReference>
<comment type="cofactor">
    <cofactor evidence="16">
        <name>Zn(2+)</name>
        <dbReference type="ChEBI" id="CHEBI:29105"/>
    </cofactor>
    <text evidence="16">Binds 1 zinc ion per subunit.</text>
</comment>
<dbReference type="InterPro" id="IPR036631">
    <property type="entry name" value="MGMT_N_sf"/>
</dbReference>
<comment type="caution">
    <text evidence="18">The sequence shown here is derived from an EMBL/GenBank/DDBJ whole genome shotgun (WGS) entry which is preliminary data.</text>
</comment>
<dbReference type="GO" id="GO:0006281">
    <property type="term" value="P:DNA repair"/>
    <property type="evidence" value="ECO:0007669"/>
    <property type="project" value="UniProtKB-KW"/>
</dbReference>
<feature type="domain" description="HTH araC/xylS-type" evidence="17">
    <location>
        <begin position="73"/>
        <end position="168"/>
    </location>
</feature>
<evidence type="ECO:0000256" key="9">
    <source>
        <dbReference type="ARBA" id="ARBA00023015"/>
    </source>
</evidence>
<dbReference type="GO" id="GO:0032259">
    <property type="term" value="P:methylation"/>
    <property type="evidence" value="ECO:0007669"/>
    <property type="project" value="UniProtKB-KW"/>
</dbReference>
<gene>
    <name evidence="18" type="ORF">EDD55_1107</name>
</gene>
<dbReference type="InterPro" id="IPR036388">
    <property type="entry name" value="WH-like_DNA-bd_sf"/>
</dbReference>
<evidence type="ECO:0000256" key="10">
    <source>
        <dbReference type="ARBA" id="ARBA00023125"/>
    </source>
</evidence>
<dbReference type="Gene3D" id="1.10.10.10">
    <property type="entry name" value="Winged helix-like DNA-binding domain superfamily/Winged helix DNA-binding domain"/>
    <property type="match status" value="1"/>
</dbReference>
<dbReference type="PROSITE" id="PS01124">
    <property type="entry name" value="HTH_ARAC_FAMILY_2"/>
    <property type="match status" value="1"/>
</dbReference>
<keyword evidence="5 18" id="KW-0808">Transferase</keyword>
<dbReference type="PROSITE" id="PS00374">
    <property type="entry name" value="MGMT"/>
    <property type="match status" value="1"/>
</dbReference>
<dbReference type="NCBIfam" id="NF011964">
    <property type="entry name" value="PRK15435.1"/>
    <property type="match status" value="1"/>
</dbReference>
<dbReference type="OrthoDB" id="9802228at2"/>
<dbReference type="InterPro" id="IPR004026">
    <property type="entry name" value="Ada_DNA_repair_Zn-bd"/>
</dbReference>
<dbReference type="GO" id="GO:0043565">
    <property type="term" value="F:sequence-specific DNA binding"/>
    <property type="evidence" value="ECO:0007669"/>
    <property type="project" value="InterPro"/>
</dbReference>
<keyword evidence="4 18" id="KW-0489">Methyltransferase</keyword>
<dbReference type="GO" id="GO:0003700">
    <property type="term" value="F:DNA-binding transcription factor activity"/>
    <property type="evidence" value="ECO:0007669"/>
    <property type="project" value="InterPro"/>
</dbReference>
<dbReference type="InterPro" id="IPR018060">
    <property type="entry name" value="HTH_AraC"/>
</dbReference>
<comment type="catalytic activity">
    <reaction evidence="14">
        <text>a 6-O-methyl-2'-deoxyguanosine in DNA + L-cysteinyl-[protein] = S-methyl-L-cysteinyl-[protein] + a 2'-deoxyguanosine in DNA</text>
        <dbReference type="Rhea" id="RHEA:24000"/>
        <dbReference type="Rhea" id="RHEA-COMP:10131"/>
        <dbReference type="Rhea" id="RHEA-COMP:10132"/>
        <dbReference type="Rhea" id="RHEA-COMP:11367"/>
        <dbReference type="Rhea" id="RHEA-COMP:11368"/>
        <dbReference type="ChEBI" id="CHEBI:29950"/>
        <dbReference type="ChEBI" id="CHEBI:82612"/>
        <dbReference type="ChEBI" id="CHEBI:85445"/>
        <dbReference type="ChEBI" id="CHEBI:85448"/>
        <dbReference type="EC" id="2.1.1.63"/>
    </reaction>
</comment>
<dbReference type="GO" id="GO:0003908">
    <property type="term" value="F:methylated-DNA-[protein]-cysteine S-methyltransferase activity"/>
    <property type="evidence" value="ECO:0007669"/>
    <property type="project" value="UniProtKB-EC"/>
</dbReference>
<dbReference type="InterPro" id="IPR009057">
    <property type="entry name" value="Homeodomain-like_sf"/>
</dbReference>
<proteinExistence type="inferred from homology"/>
<evidence type="ECO:0000256" key="15">
    <source>
        <dbReference type="PIRSR" id="PIRSR000409-1"/>
    </source>
</evidence>
<dbReference type="SUPFAM" id="SSF46767">
    <property type="entry name" value="Methylated DNA-protein cysteine methyltransferase, C-terminal domain"/>
    <property type="match status" value="1"/>
</dbReference>
<dbReference type="SUPFAM" id="SSF53155">
    <property type="entry name" value="Methylated DNA-protein cysteine methyltransferase domain"/>
    <property type="match status" value="1"/>
</dbReference>
<evidence type="ECO:0000259" key="17">
    <source>
        <dbReference type="PROSITE" id="PS01124"/>
    </source>
</evidence>
<feature type="binding site" evidence="16">
    <location>
        <position position="55"/>
    </location>
    <ligand>
        <name>Zn(2+)</name>
        <dbReference type="ChEBI" id="CHEBI:29105"/>
    </ligand>
</feature>
<keyword evidence="10" id="KW-0238">DNA-binding</keyword>
<evidence type="ECO:0000256" key="16">
    <source>
        <dbReference type="PIRSR" id="PIRSR000409-3"/>
    </source>
</evidence>
<name>A0A4R3J6P5_9PROT</name>
<dbReference type="PIRSF" id="PIRSF000409">
    <property type="entry name" value="Ada"/>
    <property type="match status" value="1"/>
</dbReference>
<keyword evidence="13" id="KW-0234">DNA repair</keyword>
<keyword evidence="19" id="KW-1185">Reference proteome</keyword>
<dbReference type="InterPro" id="IPR018062">
    <property type="entry name" value="HTH_AraC-typ_CS"/>
</dbReference>
<dbReference type="EMBL" id="SLZW01000010">
    <property type="protein sequence ID" value="TCS60533.1"/>
    <property type="molecule type" value="Genomic_DNA"/>
</dbReference>
<reference evidence="18 19" key="1">
    <citation type="submission" date="2019-03" db="EMBL/GenBank/DDBJ databases">
        <title>Genomic Encyclopedia of Type Strains, Phase IV (KMG-IV): sequencing the most valuable type-strain genomes for metagenomic binning, comparative biology and taxonomic classification.</title>
        <authorList>
            <person name="Goeker M."/>
        </authorList>
    </citation>
    <scope>NUCLEOTIDE SEQUENCE [LARGE SCALE GENOMIC DNA]</scope>
    <source>
        <strain evidence="18 19">DSM 101688</strain>
    </source>
</reference>
<dbReference type="EC" id="2.1.1.63" evidence="3"/>
<evidence type="ECO:0000256" key="14">
    <source>
        <dbReference type="ARBA" id="ARBA00049348"/>
    </source>
</evidence>
<evidence type="ECO:0000256" key="11">
    <source>
        <dbReference type="ARBA" id="ARBA00023159"/>
    </source>
</evidence>
<accession>A0A4R3J6P5</accession>
<dbReference type="SUPFAM" id="SSF46689">
    <property type="entry name" value="Homeodomain-like"/>
    <property type="match status" value="1"/>
</dbReference>
<keyword evidence="6 16" id="KW-0479">Metal-binding</keyword>
<feature type="binding site" evidence="16">
    <location>
        <position position="58"/>
    </location>
    <ligand>
        <name>Zn(2+)</name>
        <dbReference type="ChEBI" id="CHEBI:29105"/>
    </ligand>
</feature>
<dbReference type="CDD" id="cd06445">
    <property type="entry name" value="ATase"/>
    <property type="match status" value="1"/>
</dbReference>
<evidence type="ECO:0000313" key="18">
    <source>
        <dbReference type="EMBL" id="TCS60533.1"/>
    </source>
</evidence>
<feature type="active site" description="Nucleophile; methyl group acceptor from methylphosphotriester" evidence="15">
    <location>
        <position position="24"/>
    </location>
</feature>
<dbReference type="SMART" id="SM00342">
    <property type="entry name" value="HTH_ARAC"/>
    <property type="match status" value="1"/>
</dbReference>
<dbReference type="PANTHER" id="PTHR10815:SF14">
    <property type="entry name" value="BIFUNCTIONAL TRANSCRIPTIONAL ACTIVATOR_DNA REPAIR ENZYME ADA"/>
    <property type="match status" value="1"/>
</dbReference>
<protein>
    <recommendedName>
        <fullName evidence="3">methylated-DNA--[protein]-cysteine S-methyltransferase</fullName>
        <ecNumber evidence="3">2.1.1.63</ecNumber>
    </recommendedName>
</protein>
<dbReference type="Pfam" id="PF01035">
    <property type="entry name" value="DNA_binding_1"/>
    <property type="match status" value="1"/>
</dbReference>
<dbReference type="Gene3D" id="3.30.160.70">
    <property type="entry name" value="Methylated DNA-protein cysteine methyltransferase domain"/>
    <property type="match status" value="1"/>
</dbReference>
<dbReference type="InterPro" id="IPR035451">
    <property type="entry name" value="Ada-like_dom_sf"/>
</dbReference>
<keyword evidence="11" id="KW-0010">Activator</keyword>
<dbReference type="Proteomes" id="UP000295304">
    <property type="component" value="Unassembled WGS sequence"/>
</dbReference>
<dbReference type="PROSITE" id="PS00041">
    <property type="entry name" value="HTH_ARAC_FAMILY_1"/>
    <property type="match status" value="1"/>
</dbReference>
<dbReference type="InterPro" id="IPR014048">
    <property type="entry name" value="MethylDNA_cys_MeTrfase_DNA-bd"/>
</dbReference>
<dbReference type="NCBIfam" id="TIGR00589">
    <property type="entry name" value="ogt"/>
    <property type="match status" value="1"/>
</dbReference>
<evidence type="ECO:0000256" key="7">
    <source>
        <dbReference type="ARBA" id="ARBA00022763"/>
    </source>
</evidence>
<keyword evidence="9" id="KW-0805">Transcription regulation</keyword>
<comment type="catalytic activity">
    <reaction evidence="1">
        <text>a 4-O-methyl-thymidine in DNA + L-cysteinyl-[protein] = a thymidine in DNA + S-methyl-L-cysteinyl-[protein]</text>
        <dbReference type="Rhea" id="RHEA:53428"/>
        <dbReference type="Rhea" id="RHEA-COMP:10131"/>
        <dbReference type="Rhea" id="RHEA-COMP:10132"/>
        <dbReference type="Rhea" id="RHEA-COMP:13555"/>
        <dbReference type="Rhea" id="RHEA-COMP:13556"/>
        <dbReference type="ChEBI" id="CHEBI:29950"/>
        <dbReference type="ChEBI" id="CHEBI:82612"/>
        <dbReference type="ChEBI" id="CHEBI:137386"/>
        <dbReference type="ChEBI" id="CHEBI:137387"/>
        <dbReference type="EC" id="2.1.1.63"/>
    </reaction>
</comment>
<feature type="binding site" evidence="16">
    <location>
        <position position="24"/>
    </location>
    <ligand>
        <name>Zn(2+)</name>
        <dbReference type="ChEBI" id="CHEBI:29105"/>
    </ligand>
</feature>
<evidence type="ECO:0000256" key="6">
    <source>
        <dbReference type="ARBA" id="ARBA00022723"/>
    </source>
</evidence>
<dbReference type="Pfam" id="PF02805">
    <property type="entry name" value="Ada_Zn_binding"/>
    <property type="match status" value="1"/>
</dbReference>
<evidence type="ECO:0000256" key="8">
    <source>
        <dbReference type="ARBA" id="ARBA00022833"/>
    </source>
</evidence>
<evidence type="ECO:0000256" key="13">
    <source>
        <dbReference type="ARBA" id="ARBA00023204"/>
    </source>
</evidence>
<evidence type="ECO:0000313" key="19">
    <source>
        <dbReference type="Proteomes" id="UP000295304"/>
    </source>
</evidence>
<sequence length="347" mass="37273">MVCARDGAQNGTFVYAVITTGVYCAPGCPSRRAKRENVRFFKTPREAESAGFRSCKRCRPERPSTPSHSDAIRRACQAIEGSEEEPTLEALARDAGLSPGYFQRIFKAHVGLSPKRYAMALRKRRLRGALEQARSVTGAIYDAGYANSSRAYADNDSLGLTPGAYRKGAKGEVVRFASAQSSLGEIFVAATARGVCMVEFATHDVGVEKLKARFPHAQCAPGDAALSDWVALVVALIDTPGQNIALPLDIRGTAFQERVWQALGRIPCGQTVSYSRLATMIGQPTAARAVARACATNAIAVAVPCHRIVRGSGALGGYRWGLERKRALIEREAAIRTGKPDDSGGRD</sequence>
<dbReference type="PANTHER" id="PTHR10815">
    <property type="entry name" value="METHYLATED-DNA--PROTEIN-CYSTEINE METHYLTRANSFERASE"/>
    <property type="match status" value="1"/>
</dbReference>
<evidence type="ECO:0000256" key="3">
    <source>
        <dbReference type="ARBA" id="ARBA00011918"/>
    </source>
</evidence>
<evidence type="ECO:0000256" key="4">
    <source>
        <dbReference type="ARBA" id="ARBA00022603"/>
    </source>
</evidence>
<evidence type="ECO:0000256" key="1">
    <source>
        <dbReference type="ARBA" id="ARBA00001286"/>
    </source>
</evidence>
<dbReference type="Gene3D" id="1.10.10.60">
    <property type="entry name" value="Homeodomain-like"/>
    <property type="match status" value="1"/>
</dbReference>
<dbReference type="InterPro" id="IPR001497">
    <property type="entry name" value="MethylDNA_cys_MeTrfase_AS"/>
</dbReference>
<keyword evidence="12" id="KW-0804">Transcription</keyword>
<organism evidence="18 19">
    <name type="scientific">Varunaivibrio sulfuroxidans</name>
    <dbReference type="NCBI Taxonomy" id="1773489"/>
    <lineage>
        <taxon>Bacteria</taxon>
        <taxon>Pseudomonadati</taxon>
        <taxon>Pseudomonadota</taxon>
        <taxon>Alphaproteobacteria</taxon>
        <taxon>Rhodospirillales</taxon>
        <taxon>Magnetovibrionaceae</taxon>
        <taxon>Varunaivibrio</taxon>
    </lineage>
</organism>
<dbReference type="GO" id="GO:0008270">
    <property type="term" value="F:zinc ion binding"/>
    <property type="evidence" value="ECO:0007669"/>
    <property type="project" value="InterPro"/>
</dbReference>
<comment type="similarity">
    <text evidence="2">Belongs to the MGMT family.</text>
</comment>
<feature type="binding site" evidence="16">
    <location>
        <position position="28"/>
    </location>
    <ligand>
        <name>Zn(2+)</name>
        <dbReference type="ChEBI" id="CHEBI:29105"/>
    </ligand>
</feature>
<keyword evidence="8 16" id="KW-0862">Zinc</keyword>
<evidence type="ECO:0000256" key="12">
    <source>
        <dbReference type="ARBA" id="ARBA00023163"/>
    </source>
</evidence>
<dbReference type="InterPro" id="IPR036217">
    <property type="entry name" value="MethylDNA_cys_MeTrfase_DNAb"/>
</dbReference>
<dbReference type="InterPro" id="IPR016221">
    <property type="entry name" value="Bifunct_regulatory_prot_Ada"/>
</dbReference>
<evidence type="ECO:0000256" key="2">
    <source>
        <dbReference type="ARBA" id="ARBA00008711"/>
    </source>
</evidence>
<evidence type="ECO:0000256" key="5">
    <source>
        <dbReference type="ARBA" id="ARBA00022679"/>
    </source>
</evidence>
<dbReference type="SUPFAM" id="SSF57884">
    <property type="entry name" value="Ada DNA repair protein, N-terminal domain (N-Ada 10)"/>
    <property type="match status" value="1"/>
</dbReference>
<dbReference type="FunFam" id="1.10.10.10:FF:000214">
    <property type="entry name" value="Methylated-DNA--protein-cysteine methyltransferase"/>
    <property type="match status" value="1"/>
</dbReference>
<feature type="active site" description="Nucleophile; methyl group acceptor from either O6-methylguanine or O4-methylthymine" evidence="15">
    <location>
        <position position="305"/>
    </location>
</feature>
<keyword evidence="7" id="KW-0227">DNA damage</keyword>